<dbReference type="InterPro" id="IPR012429">
    <property type="entry name" value="HGSNAT_cat"/>
</dbReference>
<evidence type="ECO:0000313" key="4">
    <source>
        <dbReference type="Proteomes" id="UP000248536"/>
    </source>
</evidence>
<dbReference type="OrthoDB" id="1418407at2"/>
<name>A0A2Z4LWG3_9FLAO</name>
<evidence type="ECO:0000256" key="1">
    <source>
        <dbReference type="SAM" id="Phobius"/>
    </source>
</evidence>
<reference evidence="3 4" key="1">
    <citation type="submission" date="2018-06" db="EMBL/GenBank/DDBJ databases">
        <title>Spongiibacterium sp. HME9304 Genome sequencing and assembly.</title>
        <authorList>
            <person name="Kang H."/>
            <person name="Kim H."/>
            <person name="Joh K."/>
        </authorList>
    </citation>
    <scope>NUCLEOTIDE SEQUENCE [LARGE SCALE GENOMIC DNA]</scope>
    <source>
        <strain evidence="3 4">HME9304</strain>
    </source>
</reference>
<feature type="transmembrane region" description="Helical" evidence="1">
    <location>
        <begin position="7"/>
        <end position="28"/>
    </location>
</feature>
<proteinExistence type="predicted"/>
<feature type="transmembrane region" description="Helical" evidence="1">
    <location>
        <begin position="321"/>
        <end position="343"/>
    </location>
</feature>
<gene>
    <name evidence="3" type="ORF">HME9304_03313</name>
</gene>
<dbReference type="EMBL" id="CP030104">
    <property type="protein sequence ID" value="AWX46281.1"/>
    <property type="molecule type" value="Genomic_DNA"/>
</dbReference>
<feature type="transmembrane region" description="Helical" evidence="1">
    <location>
        <begin position="191"/>
        <end position="209"/>
    </location>
</feature>
<keyword evidence="1" id="KW-1133">Transmembrane helix</keyword>
<feature type="transmembrane region" description="Helical" evidence="1">
    <location>
        <begin position="116"/>
        <end position="138"/>
    </location>
</feature>
<keyword evidence="1" id="KW-0472">Membrane</keyword>
<dbReference type="Proteomes" id="UP000248536">
    <property type="component" value="Chromosome"/>
</dbReference>
<keyword evidence="4" id="KW-1185">Reference proteome</keyword>
<accession>A0A2Z4LWG3</accession>
<feature type="transmembrane region" description="Helical" evidence="1">
    <location>
        <begin position="145"/>
        <end position="165"/>
    </location>
</feature>
<feature type="transmembrane region" description="Helical" evidence="1">
    <location>
        <begin position="290"/>
        <end position="309"/>
    </location>
</feature>
<evidence type="ECO:0000259" key="2">
    <source>
        <dbReference type="Pfam" id="PF07786"/>
    </source>
</evidence>
<feature type="transmembrane region" description="Helical" evidence="1">
    <location>
        <begin position="216"/>
        <end position="235"/>
    </location>
</feature>
<dbReference type="KEGG" id="spon:HME9304_03313"/>
<organism evidence="3 4">
    <name type="scientific">Flagellimonas maritima</name>
    <dbReference type="NCBI Taxonomy" id="1383885"/>
    <lineage>
        <taxon>Bacteria</taxon>
        <taxon>Pseudomonadati</taxon>
        <taxon>Bacteroidota</taxon>
        <taxon>Flavobacteriia</taxon>
        <taxon>Flavobacteriales</taxon>
        <taxon>Flavobacteriaceae</taxon>
        <taxon>Flagellimonas</taxon>
    </lineage>
</organism>
<sequence length="398" mass="45750">MKTKTNRLFFIDAMRAWAILMMLQGHFIDGLLDPVFRDRDNILFSVWLYFRGITAPVFFTVSGFIFTYLLIKAPKKGFENPRIKKGIRRGLQLLLIGYLLRMNLFGILIGEIYDSFYLVDVLHCIGLSILALIGTYLFSIKRKKYVFPSILLGTTLVLFLFEPIYDEWSFSFLPAAIGNYFTKSNGSVFTIIPWLGYATLGGFVSTLFYKFKNYKYLYEVAIGTALVLGSLLIFTSSDVFLYIHRLTRIQLFADIFFNNYLFIRLGDVFIVFAVFMLLRRFMTHTTVLKIGSSTLSIYVIHFIILYGSFTGLGLYRFFNHTLIPSIVIPGALAFMFTCTYLALRYHKHEAEIKANIATGKDYAKKQSIGLYKVSKPMLREISVRVKLFLSKVFGIAKS</sequence>
<dbReference type="Pfam" id="PF07786">
    <property type="entry name" value="HGSNAT_cat"/>
    <property type="match status" value="1"/>
</dbReference>
<protein>
    <recommendedName>
        <fullName evidence="2">Heparan-alpha-glucosaminide N-acetyltransferase catalytic domain-containing protein</fullName>
    </recommendedName>
</protein>
<feature type="domain" description="Heparan-alpha-glucosaminide N-acetyltransferase catalytic" evidence="2">
    <location>
        <begin position="7"/>
        <end position="216"/>
    </location>
</feature>
<dbReference type="AlphaFoldDB" id="A0A2Z4LWG3"/>
<feature type="transmembrane region" description="Helical" evidence="1">
    <location>
        <begin position="255"/>
        <end position="278"/>
    </location>
</feature>
<feature type="transmembrane region" description="Helical" evidence="1">
    <location>
        <begin position="48"/>
        <end position="71"/>
    </location>
</feature>
<keyword evidence="1" id="KW-0812">Transmembrane</keyword>
<feature type="transmembrane region" description="Helical" evidence="1">
    <location>
        <begin position="91"/>
        <end position="110"/>
    </location>
</feature>
<evidence type="ECO:0000313" key="3">
    <source>
        <dbReference type="EMBL" id="AWX46281.1"/>
    </source>
</evidence>
<dbReference type="RefSeq" id="WP_112379577.1">
    <property type="nucleotide sequence ID" value="NZ_CP030104.1"/>
</dbReference>